<feature type="domain" description="N-acetyltransferase" evidence="1">
    <location>
        <begin position="5"/>
        <end position="169"/>
    </location>
</feature>
<name>A0A840PI02_9ACTN</name>
<dbReference type="Pfam" id="PF13302">
    <property type="entry name" value="Acetyltransf_3"/>
    <property type="match status" value="1"/>
</dbReference>
<accession>A0A840PI02</accession>
<keyword evidence="3" id="KW-1185">Reference proteome</keyword>
<dbReference type="PANTHER" id="PTHR43415:SF3">
    <property type="entry name" value="GNAT-FAMILY ACETYLTRANSFERASE"/>
    <property type="match status" value="1"/>
</dbReference>
<evidence type="ECO:0000259" key="1">
    <source>
        <dbReference type="PROSITE" id="PS51186"/>
    </source>
</evidence>
<dbReference type="SUPFAM" id="SSF55729">
    <property type="entry name" value="Acyl-CoA N-acyltransferases (Nat)"/>
    <property type="match status" value="1"/>
</dbReference>
<dbReference type="Proteomes" id="UP000578449">
    <property type="component" value="Unassembled WGS sequence"/>
</dbReference>
<gene>
    <name evidence="2" type="ORF">HNP84_008941</name>
</gene>
<dbReference type="PANTHER" id="PTHR43415">
    <property type="entry name" value="SPERMIDINE N(1)-ACETYLTRANSFERASE"/>
    <property type="match status" value="1"/>
</dbReference>
<dbReference type="GO" id="GO:0016747">
    <property type="term" value="F:acyltransferase activity, transferring groups other than amino-acyl groups"/>
    <property type="evidence" value="ECO:0007669"/>
    <property type="project" value="InterPro"/>
</dbReference>
<dbReference type="AlphaFoldDB" id="A0A840PI02"/>
<dbReference type="InterPro" id="IPR016181">
    <property type="entry name" value="Acyl_CoA_acyltransferase"/>
</dbReference>
<reference evidence="2 3" key="1">
    <citation type="submission" date="2020-08" db="EMBL/GenBank/DDBJ databases">
        <title>Genomic Encyclopedia of Type Strains, Phase IV (KMG-IV): sequencing the most valuable type-strain genomes for metagenomic binning, comparative biology and taxonomic classification.</title>
        <authorList>
            <person name="Goeker M."/>
        </authorList>
    </citation>
    <scope>NUCLEOTIDE SEQUENCE [LARGE SCALE GENOMIC DNA]</scope>
    <source>
        <strain evidence="2 3">DSM 45615</strain>
    </source>
</reference>
<dbReference type="InterPro" id="IPR000182">
    <property type="entry name" value="GNAT_dom"/>
</dbReference>
<dbReference type="Gene3D" id="3.40.630.30">
    <property type="match status" value="1"/>
</dbReference>
<evidence type="ECO:0000313" key="3">
    <source>
        <dbReference type="Proteomes" id="UP000578449"/>
    </source>
</evidence>
<dbReference type="EMBL" id="JACHGN010000028">
    <property type="protein sequence ID" value="MBB5139178.1"/>
    <property type="molecule type" value="Genomic_DNA"/>
</dbReference>
<keyword evidence="2" id="KW-0808">Transferase</keyword>
<protein>
    <submittedName>
        <fullName evidence="2">RimJ/RimL family protein N-acetyltransferase</fullName>
    </submittedName>
</protein>
<organism evidence="2 3">
    <name type="scientific">Thermocatellispora tengchongensis</name>
    <dbReference type="NCBI Taxonomy" id="1073253"/>
    <lineage>
        <taxon>Bacteria</taxon>
        <taxon>Bacillati</taxon>
        <taxon>Actinomycetota</taxon>
        <taxon>Actinomycetes</taxon>
        <taxon>Streptosporangiales</taxon>
        <taxon>Streptosporangiaceae</taxon>
        <taxon>Thermocatellispora</taxon>
    </lineage>
</organism>
<dbReference type="PROSITE" id="PS51186">
    <property type="entry name" value="GNAT"/>
    <property type="match status" value="1"/>
</dbReference>
<dbReference type="RefSeq" id="WP_221337517.1">
    <property type="nucleotide sequence ID" value="NZ_BAABIX010000026.1"/>
</dbReference>
<sequence length="172" mass="19668">MGDLVRLRAIEPWDSPLIYDWLNDAEVTRWMTGTHPLSLMHIEQRAASRPRNSYERMQLGIVALETDELIGVGALLDAEPETGDAELSLYIGDRSCWGRGYATDALRVLCSYGFDEMRLHRISLWVVAENTAAIRVYEKVGFVREGVRREAFRRGGKWHDFVLMGLLEGELR</sequence>
<proteinExistence type="predicted"/>
<evidence type="ECO:0000313" key="2">
    <source>
        <dbReference type="EMBL" id="MBB5139178.1"/>
    </source>
</evidence>
<comment type="caution">
    <text evidence="2">The sequence shown here is derived from an EMBL/GenBank/DDBJ whole genome shotgun (WGS) entry which is preliminary data.</text>
</comment>